<proteinExistence type="predicted"/>
<feature type="compositionally biased region" description="Low complexity" evidence="1">
    <location>
        <begin position="51"/>
        <end position="68"/>
    </location>
</feature>
<dbReference type="AlphaFoldDB" id="D5RTI0"/>
<evidence type="ECO:0000256" key="1">
    <source>
        <dbReference type="SAM" id="MobiDB-lite"/>
    </source>
</evidence>
<dbReference type="HOGENOM" id="CLU_2791342_0_0_5"/>
<reference evidence="2 3" key="1">
    <citation type="submission" date="2010-04" db="EMBL/GenBank/DDBJ databases">
        <authorList>
            <person name="Qin X."/>
            <person name="Bachman B."/>
            <person name="Battles P."/>
            <person name="Bell A."/>
            <person name="Bess C."/>
            <person name="Bickham C."/>
            <person name="Chaboub L."/>
            <person name="Chen D."/>
            <person name="Coyle M."/>
            <person name="Deiros D.R."/>
            <person name="Dinh H."/>
            <person name="Forbes L."/>
            <person name="Fowler G."/>
            <person name="Francisco L."/>
            <person name="Fu Q."/>
            <person name="Gubbala S."/>
            <person name="Hale W."/>
            <person name="Han Y."/>
            <person name="Hemphill L."/>
            <person name="Highlander S.K."/>
            <person name="Hirani K."/>
            <person name="Hogues M."/>
            <person name="Jackson L."/>
            <person name="Jakkamsetti A."/>
            <person name="Javaid M."/>
            <person name="Jiang H."/>
            <person name="Korchina V."/>
            <person name="Kovar C."/>
            <person name="Lara F."/>
            <person name="Lee S."/>
            <person name="Mata R."/>
            <person name="Mathew T."/>
            <person name="Moen C."/>
            <person name="Morales K."/>
            <person name="Munidasa M."/>
            <person name="Nazareth L."/>
            <person name="Ngo R."/>
            <person name="Nguyen L."/>
            <person name="Okwuonu G."/>
            <person name="Ongeri F."/>
            <person name="Patil S."/>
            <person name="Petrosino J."/>
            <person name="Pham C."/>
            <person name="Pham P."/>
            <person name="Pu L.-L."/>
            <person name="Puazo M."/>
            <person name="Raj R."/>
            <person name="Reid J."/>
            <person name="Rouhana J."/>
            <person name="Saada N."/>
            <person name="Shang Y."/>
            <person name="Simmons D."/>
            <person name="Thornton R."/>
            <person name="Warren J."/>
            <person name="Weissenberger G."/>
            <person name="Zhang J."/>
            <person name="Zhang L."/>
            <person name="Zhou C."/>
            <person name="Zhu D."/>
            <person name="Muzny D."/>
            <person name="Worley K."/>
            <person name="Gibbs R."/>
        </authorList>
    </citation>
    <scope>NUCLEOTIDE SEQUENCE [LARGE SCALE GENOMIC DNA]</scope>
    <source>
        <strain evidence="2 3">ATCC 49957</strain>
    </source>
</reference>
<dbReference type="Proteomes" id="UP000005324">
    <property type="component" value="Unassembled WGS sequence"/>
</dbReference>
<evidence type="ECO:0000313" key="2">
    <source>
        <dbReference type="EMBL" id="EFH09411.1"/>
    </source>
</evidence>
<protein>
    <submittedName>
        <fullName evidence="2">Uncharacterized protein</fullName>
    </submittedName>
</protein>
<evidence type="ECO:0000313" key="3">
    <source>
        <dbReference type="Proteomes" id="UP000005324"/>
    </source>
</evidence>
<feature type="region of interest" description="Disordered" evidence="1">
    <location>
        <begin position="47"/>
        <end position="68"/>
    </location>
</feature>
<gene>
    <name evidence="2" type="ORF">HMPREF0731_4392</name>
</gene>
<accession>D5RTI0</accession>
<sequence>MRPFDIRVREVMDHQCRMLPAERAAEFVALEQDRDRLRSIVAEMLPADTMPPAGGAAPVSAANAGEAE</sequence>
<comment type="caution">
    <text evidence="2">The sequence shown here is derived from an EMBL/GenBank/DDBJ whole genome shotgun (WGS) entry which is preliminary data.</text>
</comment>
<name>D5RTI0_9PROT</name>
<dbReference type="EMBL" id="ADVL01000791">
    <property type="protein sequence ID" value="EFH09411.1"/>
    <property type="molecule type" value="Genomic_DNA"/>
</dbReference>
<organism evidence="2 3">
    <name type="scientific">Pseudoroseomonas cervicalis ATCC 49957</name>
    <dbReference type="NCBI Taxonomy" id="525371"/>
    <lineage>
        <taxon>Bacteria</taxon>
        <taxon>Pseudomonadati</taxon>
        <taxon>Pseudomonadota</taxon>
        <taxon>Alphaproteobacteria</taxon>
        <taxon>Acetobacterales</taxon>
        <taxon>Roseomonadaceae</taxon>
        <taxon>Roseomonas</taxon>
    </lineage>
</organism>
<keyword evidence="3" id="KW-1185">Reference proteome</keyword>